<gene>
    <name evidence="3" type="ORF">H5410_022041</name>
</gene>
<evidence type="ECO:0000256" key="2">
    <source>
        <dbReference type="SAM" id="Phobius"/>
    </source>
</evidence>
<evidence type="ECO:0000313" key="3">
    <source>
        <dbReference type="EMBL" id="KAG5610760.1"/>
    </source>
</evidence>
<keyword evidence="2" id="KW-1133">Transmembrane helix</keyword>
<protein>
    <submittedName>
        <fullName evidence="3">Uncharacterized protein</fullName>
    </submittedName>
</protein>
<keyword evidence="2" id="KW-0812">Transmembrane</keyword>
<feature type="transmembrane region" description="Helical" evidence="2">
    <location>
        <begin position="81"/>
        <end position="100"/>
    </location>
</feature>
<reference evidence="3 4" key="1">
    <citation type="submission" date="2020-09" db="EMBL/GenBank/DDBJ databases">
        <title>De no assembly of potato wild relative species, Solanum commersonii.</title>
        <authorList>
            <person name="Cho K."/>
        </authorList>
    </citation>
    <scope>NUCLEOTIDE SEQUENCE [LARGE SCALE GENOMIC DNA]</scope>
    <source>
        <strain evidence="3">LZ3.2</strain>
        <tissue evidence="3">Leaf</tissue>
    </source>
</reference>
<dbReference type="AlphaFoldDB" id="A0A9J5ZG02"/>
<keyword evidence="2" id="KW-0472">Membrane</keyword>
<organism evidence="3 4">
    <name type="scientific">Solanum commersonii</name>
    <name type="common">Commerson's wild potato</name>
    <name type="synonym">Commerson's nightshade</name>
    <dbReference type="NCBI Taxonomy" id="4109"/>
    <lineage>
        <taxon>Eukaryota</taxon>
        <taxon>Viridiplantae</taxon>
        <taxon>Streptophyta</taxon>
        <taxon>Embryophyta</taxon>
        <taxon>Tracheophyta</taxon>
        <taxon>Spermatophyta</taxon>
        <taxon>Magnoliopsida</taxon>
        <taxon>eudicotyledons</taxon>
        <taxon>Gunneridae</taxon>
        <taxon>Pentapetalae</taxon>
        <taxon>asterids</taxon>
        <taxon>lamiids</taxon>
        <taxon>Solanales</taxon>
        <taxon>Solanaceae</taxon>
        <taxon>Solanoideae</taxon>
        <taxon>Solaneae</taxon>
        <taxon>Solanum</taxon>
    </lineage>
</organism>
<dbReference type="OrthoDB" id="1326692at2759"/>
<name>A0A9J5ZG02_SOLCO</name>
<feature type="region of interest" description="Disordered" evidence="1">
    <location>
        <begin position="1"/>
        <end position="30"/>
    </location>
</feature>
<evidence type="ECO:0000256" key="1">
    <source>
        <dbReference type="SAM" id="MobiDB-lite"/>
    </source>
</evidence>
<evidence type="ECO:0000313" key="4">
    <source>
        <dbReference type="Proteomes" id="UP000824120"/>
    </source>
</evidence>
<accession>A0A9J5ZG02</accession>
<keyword evidence="4" id="KW-1185">Reference proteome</keyword>
<dbReference type="Proteomes" id="UP000824120">
    <property type="component" value="Chromosome 4"/>
</dbReference>
<sequence>MSDQVESNLPQSYENEPSEHLIGPSIPKDNGEVLLTRTDVPETIIDVPSEEFVTQQLEVETLLAYLYLKVTLLLTRRRMRYINHIQTLAALFYVGISITFRPPAVLGLQSLLPSMRKFYSLL</sequence>
<feature type="compositionally biased region" description="Polar residues" evidence="1">
    <location>
        <begin position="1"/>
        <end position="15"/>
    </location>
</feature>
<dbReference type="EMBL" id="JACXVP010000004">
    <property type="protein sequence ID" value="KAG5610760.1"/>
    <property type="molecule type" value="Genomic_DNA"/>
</dbReference>
<comment type="caution">
    <text evidence="3">The sequence shown here is derived from an EMBL/GenBank/DDBJ whole genome shotgun (WGS) entry which is preliminary data.</text>
</comment>
<proteinExistence type="predicted"/>